<evidence type="ECO:0000313" key="2">
    <source>
        <dbReference type="EMBL" id="CAA9223146.1"/>
    </source>
</evidence>
<dbReference type="EMBL" id="CADCSY010000035">
    <property type="protein sequence ID" value="CAA9223146.1"/>
    <property type="molecule type" value="Genomic_DNA"/>
</dbReference>
<feature type="non-terminal residue" evidence="2">
    <location>
        <position position="1"/>
    </location>
</feature>
<dbReference type="AlphaFoldDB" id="A0A6J4HFR6"/>
<organism evidence="2">
    <name type="scientific">uncultured Acidimicrobiales bacterium</name>
    <dbReference type="NCBI Taxonomy" id="310071"/>
    <lineage>
        <taxon>Bacteria</taxon>
        <taxon>Bacillati</taxon>
        <taxon>Actinomycetota</taxon>
        <taxon>Acidimicrobiia</taxon>
        <taxon>Acidimicrobiales</taxon>
        <taxon>environmental samples</taxon>
    </lineage>
</organism>
<sequence length="56" mass="6229">GQQQGRGPQGTHQGGRRRPHRRQGHGARGQDRPGLGRREGQGQRRGRQGQGRLQEV</sequence>
<feature type="compositionally biased region" description="Basic and acidic residues" evidence="1">
    <location>
        <begin position="28"/>
        <end position="42"/>
    </location>
</feature>
<name>A0A6J4HFR6_9ACTN</name>
<feature type="non-terminal residue" evidence="2">
    <location>
        <position position="56"/>
    </location>
</feature>
<reference evidence="2" key="1">
    <citation type="submission" date="2020-02" db="EMBL/GenBank/DDBJ databases">
        <authorList>
            <person name="Meier V. D."/>
        </authorList>
    </citation>
    <scope>NUCLEOTIDE SEQUENCE</scope>
    <source>
        <strain evidence="2">AVDCRST_MAG20</strain>
    </source>
</reference>
<protein>
    <submittedName>
        <fullName evidence="2">Uncharacterized protein</fullName>
    </submittedName>
</protein>
<proteinExistence type="predicted"/>
<feature type="compositionally biased region" description="Low complexity" evidence="1">
    <location>
        <begin position="1"/>
        <end position="11"/>
    </location>
</feature>
<evidence type="ECO:0000256" key="1">
    <source>
        <dbReference type="SAM" id="MobiDB-lite"/>
    </source>
</evidence>
<gene>
    <name evidence="2" type="ORF">AVDCRST_MAG20-837</name>
</gene>
<feature type="compositionally biased region" description="Basic residues" evidence="1">
    <location>
        <begin position="14"/>
        <end position="25"/>
    </location>
</feature>
<accession>A0A6J4HFR6</accession>
<feature type="region of interest" description="Disordered" evidence="1">
    <location>
        <begin position="1"/>
        <end position="56"/>
    </location>
</feature>